<dbReference type="Proteomes" id="UP001176961">
    <property type="component" value="Unassembled WGS sequence"/>
</dbReference>
<gene>
    <name evidence="2" type="ORF">CYNAS_LOCUS14932</name>
</gene>
<organism evidence="2 3">
    <name type="scientific">Cylicocyclus nassatus</name>
    <name type="common">Nematode worm</name>
    <dbReference type="NCBI Taxonomy" id="53992"/>
    <lineage>
        <taxon>Eukaryota</taxon>
        <taxon>Metazoa</taxon>
        <taxon>Ecdysozoa</taxon>
        <taxon>Nematoda</taxon>
        <taxon>Chromadorea</taxon>
        <taxon>Rhabditida</taxon>
        <taxon>Rhabditina</taxon>
        <taxon>Rhabditomorpha</taxon>
        <taxon>Strongyloidea</taxon>
        <taxon>Strongylidae</taxon>
        <taxon>Cylicocyclus</taxon>
    </lineage>
</organism>
<sequence>MSYYGIGELQYYIKKTDENLRKAIQLLLALEQKLGGSTGELDAYRKTLKDIRCDIVDAQRDMRDRE</sequence>
<name>A0AA36H2Q7_CYLNA</name>
<proteinExistence type="predicted"/>
<feature type="coiled-coil region" evidence="1">
    <location>
        <begin position="13"/>
        <end position="61"/>
    </location>
</feature>
<keyword evidence="3" id="KW-1185">Reference proteome</keyword>
<protein>
    <submittedName>
        <fullName evidence="2">Uncharacterized protein</fullName>
    </submittedName>
</protein>
<evidence type="ECO:0000256" key="1">
    <source>
        <dbReference type="SAM" id="Coils"/>
    </source>
</evidence>
<reference evidence="2" key="1">
    <citation type="submission" date="2023-07" db="EMBL/GenBank/DDBJ databases">
        <authorList>
            <consortium name="CYATHOMIX"/>
        </authorList>
    </citation>
    <scope>NUCLEOTIDE SEQUENCE</scope>
    <source>
        <strain evidence="2">N/A</strain>
    </source>
</reference>
<keyword evidence="1" id="KW-0175">Coiled coil</keyword>
<dbReference type="EMBL" id="CATQJL010000305">
    <property type="protein sequence ID" value="CAJ0602949.1"/>
    <property type="molecule type" value="Genomic_DNA"/>
</dbReference>
<comment type="caution">
    <text evidence="2">The sequence shown here is derived from an EMBL/GenBank/DDBJ whole genome shotgun (WGS) entry which is preliminary data.</text>
</comment>
<evidence type="ECO:0000313" key="3">
    <source>
        <dbReference type="Proteomes" id="UP001176961"/>
    </source>
</evidence>
<dbReference type="AlphaFoldDB" id="A0AA36H2Q7"/>
<evidence type="ECO:0000313" key="2">
    <source>
        <dbReference type="EMBL" id="CAJ0602949.1"/>
    </source>
</evidence>
<accession>A0AA36H2Q7</accession>